<dbReference type="Pfam" id="PF09359">
    <property type="entry name" value="VTC"/>
    <property type="match status" value="1"/>
</dbReference>
<dbReference type="SUPFAM" id="SSF55154">
    <property type="entry name" value="CYTH-like phosphatases"/>
    <property type="match status" value="1"/>
</dbReference>
<accession>A0ABS6KE19</accession>
<dbReference type="Gene3D" id="3.20.100.30">
    <property type="entry name" value="VTC, catalytic tunnel domain"/>
    <property type="match status" value="1"/>
</dbReference>
<dbReference type="InterPro" id="IPR018966">
    <property type="entry name" value="VTC_domain"/>
</dbReference>
<organism evidence="2 3">
    <name type="scientific">Diplocloster modestus</name>
    <dbReference type="NCBI Taxonomy" id="2850322"/>
    <lineage>
        <taxon>Bacteria</taxon>
        <taxon>Bacillati</taxon>
        <taxon>Bacillota</taxon>
        <taxon>Clostridia</taxon>
        <taxon>Lachnospirales</taxon>
        <taxon>Lachnospiraceae</taxon>
        <taxon>Diplocloster</taxon>
    </lineage>
</organism>
<protein>
    <submittedName>
        <fullName evidence="2">Polyphosphate polymerase domain-containing protein</fullName>
    </submittedName>
</protein>
<keyword evidence="3" id="KW-1185">Reference proteome</keyword>
<proteinExistence type="predicted"/>
<evidence type="ECO:0000313" key="2">
    <source>
        <dbReference type="EMBL" id="MBU9728741.1"/>
    </source>
</evidence>
<dbReference type="RefSeq" id="WP_158355280.1">
    <property type="nucleotide sequence ID" value="NZ_JAHQCX010000023.1"/>
</dbReference>
<reference evidence="2 3" key="1">
    <citation type="submission" date="2021-06" db="EMBL/GenBank/DDBJ databases">
        <title>Description of novel taxa of the family Lachnospiraceae.</title>
        <authorList>
            <person name="Chaplin A.V."/>
            <person name="Sokolova S.R."/>
            <person name="Pikina A.P."/>
            <person name="Korzhanova M."/>
            <person name="Belova V."/>
            <person name="Korostin D."/>
            <person name="Efimov B.A."/>
        </authorList>
    </citation>
    <scope>NUCLEOTIDE SEQUENCE [LARGE SCALE GENOMIC DNA]</scope>
    <source>
        <strain evidence="2 3">ASD4241</strain>
    </source>
</reference>
<gene>
    <name evidence="2" type="ORF">KTH90_22370</name>
</gene>
<sequence>MKYRHEFKFQLSPNDYLTVRARLRAVLLHDSHVGENNEYHIRSIYFDTPGDKALREKIDGVNSREKFRIRFYNGDLTHINLEKKSKLNGLSHKQTTAVSQEEAALLLEGIYPDLAPQRTLLAELISKMQYQQLRPKTIVDYIREPFIFTAGNVRVTLDRGIRTGTVNGVQALTSLAVTIPAGTQGPLLEVKYDEFLPEIIRDIVQLGSRQAGAFSKYAACRIYG</sequence>
<name>A0ABS6KE19_9FIRM</name>
<evidence type="ECO:0000259" key="1">
    <source>
        <dbReference type="Pfam" id="PF09359"/>
    </source>
</evidence>
<dbReference type="InterPro" id="IPR042267">
    <property type="entry name" value="VTC_sf"/>
</dbReference>
<dbReference type="InterPro" id="IPR033469">
    <property type="entry name" value="CYTH-like_dom_sf"/>
</dbReference>
<evidence type="ECO:0000313" key="3">
    <source>
        <dbReference type="Proteomes" id="UP001314681"/>
    </source>
</evidence>
<comment type="caution">
    <text evidence="2">The sequence shown here is derived from an EMBL/GenBank/DDBJ whole genome shotgun (WGS) entry which is preliminary data.</text>
</comment>
<dbReference type="CDD" id="cd07750">
    <property type="entry name" value="PolyPPase_VTC_like"/>
    <property type="match status" value="1"/>
</dbReference>
<feature type="domain" description="VTC" evidence="1">
    <location>
        <begin position="4"/>
        <end position="220"/>
    </location>
</feature>
<dbReference type="Proteomes" id="UP001314681">
    <property type="component" value="Unassembled WGS sequence"/>
</dbReference>
<dbReference type="EMBL" id="JAHQCX010000023">
    <property type="protein sequence ID" value="MBU9728741.1"/>
    <property type="molecule type" value="Genomic_DNA"/>
</dbReference>